<gene>
    <name evidence="1" type="ORF">SADUNF_Sadunf01G0001000</name>
</gene>
<evidence type="ECO:0000313" key="2">
    <source>
        <dbReference type="Proteomes" id="UP000657918"/>
    </source>
</evidence>
<organism evidence="1 2">
    <name type="scientific">Salix dunnii</name>
    <dbReference type="NCBI Taxonomy" id="1413687"/>
    <lineage>
        <taxon>Eukaryota</taxon>
        <taxon>Viridiplantae</taxon>
        <taxon>Streptophyta</taxon>
        <taxon>Embryophyta</taxon>
        <taxon>Tracheophyta</taxon>
        <taxon>Spermatophyta</taxon>
        <taxon>Magnoliopsida</taxon>
        <taxon>eudicotyledons</taxon>
        <taxon>Gunneridae</taxon>
        <taxon>Pentapetalae</taxon>
        <taxon>rosids</taxon>
        <taxon>fabids</taxon>
        <taxon>Malpighiales</taxon>
        <taxon>Salicaceae</taxon>
        <taxon>Saliceae</taxon>
        <taxon>Salix</taxon>
    </lineage>
</organism>
<dbReference type="Proteomes" id="UP000657918">
    <property type="component" value="Unassembled WGS sequence"/>
</dbReference>
<dbReference type="AlphaFoldDB" id="A0A835TJ85"/>
<evidence type="ECO:0000313" key="1">
    <source>
        <dbReference type="EMBL" id="KAF9688559.1"/>
    </source>
</evidence>
<accession>A0A835TJ85</accession>
<comment type="caution">
    <text evidence="1">The sequence shown here is derived from an EMBL/GenBank/DDBJ whole genome shotgun (WGS) entry which is preliminary data.</text>
</comment>
<dbReference type="EMBL" id="JADGMS010000001">
    <property type="protein sequence ID" value="KAF9688559.1"/>
    <property type="molecule type" value="Genomic_DNA"/>
</dbReference>
<sequence length="92" mass="10061">MGMGLSQWYGGSFAIPLPPLLFSSSVLCPNPKPKFYYAILLLDLPPEPLTSTANSSYCCSCNCCSCSSRLECVAIYRHLSDLPPLSSVLFLY</sequence>
<reference evidence="1 2" key="1">
    <citation type="submission" date="2020-10" db="EMBL/GenBank/DDBJ databases">
        <title>Plant Genome Project.</title>
        <authorList>
            <person name="Zhang R.-G."/>
        </authorList>
    </citation>
    <scope>NUCLEOTIDE SEQUENCE [LARGE SCALE GENOMIC DNA]</scope>
    <source>
        <strain evidence="1">FAFU-HL-1</strain>
        <tissue evidence="1">Leaf</tissue>
    </source>
</reference>
<protein>
    <submittedName>
        <fullName evidence="1">Uncharacterized protein</fullName>
    </submittedName>
</protein>
<keyword evidence="2" id="KW-1185">Reference proteome</keyword>
<proteinExistence type="predicted"/>
<name>A0A835TJ85_9ROSI</name>